<comment type="subcellular location">
    <subcellularLocation>
        <location evidence="1 11">Nucleus</location>
    </subcellularLocation>
</comment>
<evidence type="ECO:0000256" key="11">
    <source>
        <dbReference type="PROSITE-ProRule" id="PRU00649"/>
    </source>
</evidence>
<dbReference type="SUPFAM" id="SSF57783">
    <property type="entry name" value="Zinc beta-ribbon"/>
    <property type="match status" value="1"/>
</dbReference>
<dbReference type="PROSITE" id="PS51319">
    <property type="entry name" value="TFIIS_N"/>
    <property type="match status" value="1"/>
</dbReference>
<dbReference type="GO" id="GO:0005634">
    <property type="term" value="C:nucleus"/>
    <property type="evidence" value="ECO:0007669"/>
    <property type="project" value="UniProtKB-SubCell"/>
</dbReference>
<evidence type="ECO:0000259" key="14">
    <source>
        <dbReference type="PROSITE" id="PS51321"/>
    </source>
</evidence>
<comment type="function">
    <text evidence="10">Necessary for efficient RNA polymerase II transcription elongation past template-encoded arresting sites. The arresting sites in DNA have the property of trapping a certain fraction of elongating RNA polymerases that pass through, resulting in locked ternary complexes. Cleavage of the nascent transcript by S-II allows the resumption of elongation from the new 3'-terminus.</text>
</comment>
<proteinExistence type="inferred from homology"/>
<feature type="compositionally biased region" description="Polar residues" evidence="12">
    <location>
        <begin position="82"/>
        <end position="94"/>
    </location>
</feature>
<evidence type="ECO:0000256" key="1">
    <source>
        <dbReference type="ARBA" id="ARBA00004123"/>
    </source>
</evidence>
<dbReference type="GO" id="GO:0000977">
    <property type="term" value="F:RNA polymerase II transcription regulatory region sequence-specific DNA binding"/>
    <property type="evidence" value="ECO:0007669"/>
    <property type="project" value="TreeGrafter"/>
</dbReference>
<dbReference type="GO" id="GO:0031440">
    <property type="term" value="P:regulation of mRNA 3'-end processing"/>
    <property type="evidence" value="ECO:0007669"/>
    <property type="project" value="TreeGrafter"/>
</dbReference>
<dbReference type="InterPro" id="IPR036575">
    <property type="entry name" value="TFIIS_cen_dom_sf"/>
</dbReference>
<evidence type="ECO:0000256" key="9">
    <source>
        <dbReference type="ARBA" id="ARBA00023242"/>
    </source>
</evidence>
<feature type="domain" description="TFIIS N-terminal" evidence="13">
    <location>
        <begin position="1"/>
        <end position="82"/>
    </location>
</feature>
<dbReference type="Gene3D" id="1.20.930.10">
    <property type="entry name" value="Conserved domain common to transcription factors TFIIS, elongin A, CRSP70"/>
    <property type="match status" value="1"/>
</dbReference>
<dbReference type="SMART" id="SM00510">
    <property type="entry name" value="TFS2M"/>
    <property type="match status" value="1"/>
</dbReference>
<sequence length="359" mass="38663">METKEVNEKSKALQKATAAGESPENIVKILNDLKTGVIPTEDLLRSTKIGVIVNRSKQHKSPDVARLANEIVKKWRDDINKQKASTPNKTTNGASPKDTPPSSSVDDKSKSSVPPAERTWKKDGVDRSRTGQSTRDNCIGLIYDGLCQHSTVPPPTVLNVAASIERAAYAEYGPESNESYKAKMRSLYQNLKNKSNPKLRTRILGGEIGAERFVVMTHEELKSAERRAEDDRIVRDNMNSAMAPQAERSISTSLTCGKCGQRKVSYSQAQTRSADGAGSSLDPTDPGFLFRTSTARSTRPAFPISTALQVADVRALGFAVVGVEAAISGVGLKGGFFLGEAGRSWALAGLEKIIAEGTG</sequence>
<dbReference type="SUPFAM" id="SSF46942">
    <property type="entry name" value="Elongation factor TFIIS domain 2"/>
    <property type="match status" value="1"/>
</dbReference>
<name>A0A1W5CTT1_9LECA</name>
<keyword evidence="16" id="KW-1185">Reference proteome</keyword>
<evidence type="ECO:0000256" key="10">
    <source>
        <dbReference type="ARBA" id="ARBA00025408"/>
    </source>
</evidence>
<feature type="region of interest" description="Disordered" evidence="12">
    <location>
        <begin position="1"/>
        <end position="23"/>
    </location>
</feature>
<dbReference type="Pfam" id="PF07500">
    <property type="entry name" value="TFIIS_M"/>
    <property type="match status" value="1"/>
</dbReference>
<dbReference type="Proteomes" id="UP000192927">
    <property type="component" value="Unassembled WGS sequence"/>
</dbReference>
<dbReference type="GO" id="GO:0031564">
    <property type="term" value="P:transcription antitermination"/>
    <property type="evidence" value="ECO:0007669"/>
    <property type="project" value="TreeGrafter"/>
</dbReference>
<dbReference type="GO" id="GO:0008270">
    <property type="term" value="F:zinc ion binding"/>
    <property type="evidence" value="ECO:0007669"/>
    <property type="project" value="UniProtKB-KW"/>
</dbReference>
<keyword evidence="5" id="KW-0862">Zinc</keyword>
<dbReference type="PROSITE" id="PS51321">
    <property type="entry name" value="TFIIS_CENTRAL"/>
    <property type="match status" value="1"/>
</dbReference>
<dbReference type="InterPro" id="IPR017923">
    <property type="entry name" value="TFIIS_N"/>
</dbReference>
<dbReference type="Gene3D" id="2.20.25.10">
    <property type="match status" value="1"/>
</dbReference>
<dbReference type="PANTHER" id="PTHR11477:SF0">
    <property type="entry name" value="IP08861P-RELATED"/>
    <property type="match status" value="1"/>
</dbReference>
<keyword evidence="6" id="KW-0805">Transcription regulation</keyword>
<organism evidence="15 16">
    <name type="scientific">Lasallia pustulata</name>
    <dbReference type="NCBI Taxonomy" id="136370"/>
    <lineage>
        <taxon>Eukaryota</taxon>
        <taxon>Fungi</taxon>
        <taxon>Dikarya</taxon>
        <taxon>Ascomycota</taxon>
        <taxon>Pezizomycotina</taxon>
        <taxon>Lecanoromycetes</taxon>
        <taxon>OSLEUM clade</taxon>
        <taxon>Umbilicariomycetidae</taxon>
        <taxon>Umbilicariales</taxon>
        <taxon>Umbilicariaceae</taxon>
        <taxon>Lasallia</taxon>
    </lineage>
</organism>
<evidence type="ECO:0000256" key="8">
    <source>
        <dbReference type="ARBA" id="ARBA00023163"/>
    </source>
</evidence>
<dbReference type="FunFam" id="1.10.472.30:FF:000003">
    <property type="entry name" value="Transcription elongation factor S-II"/>
    <property type="match status" value="1"/>
</dbReference>
<keyword evidence="15" id="KW-0648">Protein biosynthesis</keyword>
<dbReference type="InterPro" id="IPR001222">
    <property type="entry name" value="Znf_TFIIS"/>
</dbReference>
<evidence type="ECO:0000313" key="15">
    <source>
        <dbReference type="EMBL" id="SLM34221.1"/>
    </source>
</evidence>
<dbReference type="InterPro" id="IPR035441">
    <property type="entry name" value="TFIIS/LEDGF_dom_sf"/>
</dbReference>
<protein>
    <submittedName>
        <fullName evidence="15">Transcription elongation factor s-ii</fullName>
    </submittedName>
</protein>
<evidence type="ECO:0000256" key="12">
    <source>
        <dbReference type="SAM" id="MobiDB-lite"/>
    </source>
</evidence>
<keyword evidence="4" id="KW-0863">Zinc-finger</keyword>
<evidence type="ECO:0000256" key="4">
    <source>
        <dbReference type="ARBA" id="ARBA00022771"/>
    </source>
</evidence>
<dbReference type="CDD" id="cd00183">
    <property type="entry name" value="TFIIS_I"/>
    <property type="match status" value="1"/>
</dbReference>
<reference evidence="16" key="1">
    <citation type="submission" date="2017-03" db="EMBL/GenBank/DDBJ databases">
        <authorList>
            <person name="Sharma R."/>
            <person name="Thines M."/>
        </authorList>
    </citation>
    <scope>NUCLEOTIDE SEQUENCE [LARGE SCALE GENOMIC DNA]</scope>
</reference>
<dbReference type="AlphaFoldDB" id="A0A1W5CTT1"/>
<dbReference type="EMBL" id="FWEW01000263">
    <property type="protein sequence ID" value="SLM34221.1"/>
    <property type="molecule type" value="Genomic_DNA"/>
</dbReference>
<dbReference type="GO" id="GO:0006368">
    <property type="term" value="P:transcription elongation by RNA polymerase II"/>
    <property type="evidence" value="ECO:0007669"/>
    <property type="project" value="TreeGrafter"/>
</dbReference>
<evidence type="ECO:0000256" key="7">
    <source>
        <dbReference type="ARBA" id="ARBA00023125"/>
    </source>
</evidence>
<dbReference type="SUPFAM" id="SSF47676">
    <property type="entry name" value="Conserved domain common to transcription factors TFIIS, elongin A, CRSP70"/>
    <property type="match status" value="1"/>
</dbReference>
<dbReference type="GO" id="GO:0006362">
    <property type="term" value="P:transcription elongation by RNA polymerase I"/>
    <property type="evidence" value="ECO:0007669"/>
    <property type="project" value="TreeGrafter"/>
</dbReference>
<dbReference type="SMART" id="SM00509">
    <property type="entry name" value="TFS2N"/>
    <property type="match status" value="1"/>
</dbReference>
<evidence type="ECO:0000259" key="13">
    <source>
        <dbReference type="PROSITE" id="PS51319"/>
    </source>
</evidence>
<keyword evidence="8" id="KW-0804">Transcription</keyword>
<dbReference type="GO" id="GO:0003746">
    <property type="term" value="F:translation elongation factor activity"/>
    <property type="evidence" value="ECO:0007669"/>
    <property type="project" value="UniProtKB-KW"/>
</dbReference>
<dbReference type="PANTHER" id="PTHR11477">
    <property type="entry name" value="TRANSCRIPTION FACTOR S-II ZINC FINGER DOMAIN-CONTAINING PROTEIN"/>
    <property type="match status" value="1"/>
</dbReference>
<evidence type="ECO:0000313" key="16">
    <source>
        <dbReference type="Proteomes" id="UP000192927"/>
    </source>
</evidence>
<comment type="similarity">
    <text evidence="2">Belongs to the TFS-II family.</text>
</comment>
<dbReference type="FunFam" id="1.20.930.10:FF:000007">
    <property type="entry name" value="Transcription elongation factor S-II"/>
    <property type="match status" value="1"/>
</dbReference>
<dbReference type="InterPro" id="IPR003617">
    <property type="entry name" value="TFIIS/CRSP70_N_sub"/>
</dbReference>
<evidence type="ECO:0000256" key="2">
    <source>
        <dbReference type="ARBA" id="ARBA00009647"/>
    </source>
</evidence>
<dbReference type="GO" id="GO:0001139">
    <property type="term" value="F:RNA polymerase II complex recruiting activity"/>
    <property type="evidence" value="ECO:0007669"/>
    <property type="project" value="TreeGrafter"/>
</dbReference>
<evidence type="ECO:0000256" key="5">
    <source>
        <dbReference type="ARBA" id="ARBA00022833"/>
    </source>
</evidence>
<keyword evidence="3" id="KW-0479">Metal-binding</keyword>
<keyword evidence="15" id="KW-0251">Elongation factor</keyword>
<dbReference type="InterPro" id="IPR003618">
    <property type="entry name" value="TFIIS_cen_dom"/>
</dbReference>
<feature type="region of interest" description="Disordered" evidence="12">
    <location>
        <begin position="76"/>
        <end position="134"/>
    </location>
</feature>
<evidence type="ECO:0000256" key="3">
    <source>
        <dbReference type="ARBA" id="ARBA00022723"/>
    </source>
</evidence>
<feature type="compositionally biased region" description="Basic and acidic residues" evidence="12">
    <location>
        <begin position="1"/>
        <end position="11"/>
    </location>
</feature>
<feature type="compositionally biased region" description="Basic and acidic residues" evidence="12">
    <location>
        <begin position="118"/>
        <end position="129"/>
    </location>
</feature>
<feature type="domain" description="TFIIS central" evidence="14">
    <location>
        <begin position="134"/>
        <end position="249"/>
    </location>
</feature>
<dbReference type="Pfam" id="PF01096">
    <property type="entry name" value="Zn_ribbon_TFIIS"/>
    <property type="match status" value="1"/>
</dbReference>
<feature type="compositionally biased region" description="Low complexity" evidence="12">
    <location>
        <begin position="95"/>
        <end position="104"/>
    </location>
</feature>
<evidence type="ECO:0000256" key="6">
    <source>
        <dbReference type="ARBA" id="ARBA00023015"/>
    </source>
</evidence>
<keyword evidence="7" id="KW-0238">DNA-binding</keyword>
<accession>A0A1W5CTT1</accession>
<keyword evidence="9 11" id="KW-0539">Nucleus</keyword>
<dbReference type="Gene3D" id="1.10.472.30">
    <property type="entry name" value="Transcription elongation factor S-II, central domain"/>
    <property type="match status" value="1"/>
</dbReference>
<dbReference type="Pfam" id="PF08711">
    <property type="entry name" value="Med26"/>
    <property type="match status" value="1"/>
</dbReference>